<evidence type="ECO:0000256" key="5">
    <source>
        <dbReference type="ARBA" id="ARBA00023186"/>
    </source>
</evidence>
<dbReference type="RefSeq" id="WP_013818792.1">
    <property type="nucleotide sequence ID" value="NC_015572.1"/>
</dbReference>
<dbReference type="EMBL" id="CP002738">
    <property type="protein sequence ID" value="AEG00548.1"/>
    <property type="molecule type" value="Genomic_DNA"/>
</dbReference>
<dbReference type="Gene3D" id="1.10.150.250">
    <property type="entry name" value="Flavinator of succinate dehydrogenase"/>
    <property type="match status" value="1"/>
</dbReference>
<dbReference type="AlphaFoldDB" id="G0A6S7"/>
<dbReference type="InterPro" id="IPR050531">
    <property type="entry name" value="SdhE_FAD_assembly_factor"/>
</dbReference>
<evidence type="ECO:0000313" key="7">
    <source>
        <dbReference type="Proteomes" id="UP000008888"/>
    </source>
</evidence>
<gene>
    <name evidence="6" type="ordered locus">Metme_2143</name>
</gene>
<dbReference type="InterPro" id="IPR036714">
    <property type="entry name" value="SDH_sf"/>
</dbReference>
<keyword evidence="5" id="KW-0143">Chaperone</keyword>
<proteinExistence type="inferred from homology"/>
<dbReference type="KEGG" id="mmt:Metme_2143"/>
<evidence type="ECO:0000256" key="2">
    <source>
        <dbReference type="ARBA" id="ARBA00008571"/>
    </source>
</evidence>
<accession>G0A6S7</accession>
<organism evidence="6 7">
    <name type="scientific">Methylomonas methanica (strain DSM 25384 / MC09)</name>
    <dbReference type="NCBI Taxonomy" id="857087"/>
    <lineage>
        <taxon>Bacteria</taxon>
        <taxon>Pseudomonadati</taxon>
        <taxon>Pseudomonadota</taxon>
        <taxon>Gammaproteobacteria</taxon>
        <taxon>Methylococcales</taxon>
        <taxon>Methylococcaceae</taxon>
        <taxon>Methylomonas</taxon>
    </lineage>
</organism>
<dbReference type="OrthoDB" id="9180899at2"/>
<dbReference type="eggNOG" id="COG2938">
    <property type="taxonomic scope" value="Bacteria"/>
</dbReference>
<reference evidence="7" key="3">
    <citation type="submission" date="2011-05" db="EMBL/GenBank/DDBJ databases">
        <title>Complete sequence of Methylomonas methanica MC09.</title>
        <authorList>
            <consortium name="US DOE Joint Genome Institute"/>
            <person name="Lucas S."/>
            <person name="Han J."/>
            <person name="Lapidus A."/>
            <person name="Cheng J.-F."/>
            <person name="Goodwin L."/>
            <person name="Pitluck S."/>
            <person name="Peters L."/>
            <person name="Mikhailova N."/>
            <person name="Teshima H."/>
            <person name="Han C."/>
            <person name="Tapia R."/>
            <person name="Land M."/>
            <person name="Hauser L."/>
            <person name="Kyrpides N."/>
            <person name="Ivanova N."/>
            <person name="Pagani I."/>
            <person name="Stein L."/>
            <person name="Woyke T."/>
        </authorList>
    </citation>
    <scope>NUCLEOTIDE SEQUENCE [LARGE SCALE GENOMIC DNA]</scope>
    <source>
        <strain evidence="7">MC09</strain>
    </source>
</reference>
<evidence type="ECO:0000256" key="4">
    <source>
        <dbReference type="ARBA" id="ARBA00022490"/>
    </source>
</evidence>
<dbReference type="STRING" id="857087.Metme_2143"/>
<keyword evidence="4" id="KW-0963">Cytoplasm</keyword>
<reference evidence="6 7" key="1">
    <citation type="journal article" date="2011" name="J. Bacteriol.">
        <title>Complete Genome Sequence of the Aerobic Marine Methanotroph Methylomonas methanica MC09.</title>
        <authorList>
            <person name="Boden R."/>
            <person name="Cunliffe M."/>
            <person name="Scanlan J."/>
            <person name="Moussard H."/>
            <person name="Kits K.D."/>
            <person name="Klotz M.G."/>
            <person name="Jetten M.S."/>
            <person name="Vuilleumier S."/>
            <person name="Han J."/>
            <person name="Peters L."/>
            <person name="Mikhailova N."/>
            <person name="Teshima H."/>
            <person name="Tapia R."/>
            <person name="Kyrpides N."/>
            <person name="Ivanova N."/>
            <person name="Pagani I."/>
            <person name="Cheng J.F."/>
            <person name="Goodwin L."/>
            <person name="Han C."/>
            <person name="Hauser L."/>
            <person name="Land M.L."/>
            <person name="Lapidus A."/>
            <person name="Lucas S."/>
            <person name="Pitluck S."/>
            <person name="Woyke T."/>
            <person name="Stein L."/>
            <person name="Murrell J.C."/>
        </authorList>
    </citation>
    <scope>NUCLEOTIDE SEQUENCE [LARGE SCALE GENOMIC DNA]</scope>
    <source>
        <strain evidence="6 7">MC09</strain>
    </source>
</reference>
<dbReference type="PANTHER" id="PTHR39585">
    <property type="entry name" value="FAD ASSEMBLY FACTOR SDHE"/>
    <property type="match status" value="1"/>
</dbReference>
<dbReference type="InterPro" id="IPR005631">
    <property type="entry name" value="SDH"/>
</dbReference>
<evidence type="ECO:0000256" key="1">
    <source>
        <dbReference type="ARBA" id="ARBA00004496"/>
    </source>
</evidence>
<comment type="subcellular location">
    <subcellularLocation>
        <location evidence="1">Cytoplasm</location>
    </subcellularLocation>
</comment>
<evidence type="ECO:0000313" key="6">
    <source>
        <dbReference type="EMBL" id="AEG00548.1"/>
    </source>
</evidence>
<dbReference type="PANTHER" id="PTHR39585:SF1">
    <property type="entry name" value="FAD ASSEMBLY FACTOR SDHE"/>
    <property type="match status" value="1"/>
</dbReference>
<dbReference type="HOGENOM" id="CLU_103054_2_2_6"/>
<dbReference type="Proteomes" id="UP000008888">
    <property type="component" value="Chromosome"/>
</dbReference>
<comment type="similarity">
    <text evidence="2">Belongs to the SdhE FAD assembly factor family.</text>
</comment>
<protein>
    <recommendedName>
        <fullName evidence="3">FAD assembly factor SdhE</fullName>
    </recommendedName>
</protein>
<dbReference type="Pfam" id="PF03937">
    <property type="entry name" value="Sdh5"/>
    <property type="match status" value="1"/>
</dbReference>
<dbReference type="SUPFAM" id="SSF109910">
    <property type="entry name" value="YgfY-like"/>
    <property type="match status" value="1"/>
</dbReference>
<keyword evidence="7" id="KW-1185">Reference proteome</keyword>
<evidence type="ECO:0000256" key="3">
    <source>
        <dbReference type="ARBA" id="ARBA00019418"/>
    </source>
</evidence>
<reference key="2">
    <citation type="submission" date="2011-05" db="EMBL/GenBank/DDBJ databases">
        <title>Complete genome sequence of the aerobic marine methanotroph Methylomonas methanica MC09.</title>
        <authorList>
            <person name="Boden R."/>
            <person name="Cunliffe M."/>
            <person name="Scanlan J."/>
            <person name="Moussard H."/>
            <person name="Kits K.D."/>
            <person name="Klotz M."/>
            <person name="Jetten M."/>
            <person name="Vuilleumier S."/>
            <person name="Han J."/>
            <person name="Peters L."/>
            <person name="Mikhailova N."/>
            <person name="Teshima H."/>
            <person name="Tapia R."/>
            <person name="Kyrpides N."/>
            <person name="Ivanova N."/>
            <person name="Pagani I."/>
            <person name="Cheng J.-F."/>
            <person name="Goodwin L."/>
            <person name="Han C."/>
            <person name="Hauser L."/>
            <person name="Land M."/>
            <person name="Lapidus A."/>
            <person name="Lucas S."/>
            <person name="Pitluck S."/>
            <person name="Woyke T."/>
            <person name="Stein L.Y."/>
            <person name="Murrell C."/>
        </authorList>
    </citation>
    <scope>NUCLEOTIDE SEQUENCE</scope>
    <source>
        <strain>MC09</strain>
    </source>
</reference>
<name>G0A6S7_METMM</name>
<dbReference type="GO" id="GO:0005737">
    <property type="term" value="C:cytoplasm"/>
    <property type="evidence" value="ECO:0007669"/>
    <property type="project" value="UniProtKB-SubCell"/>
</dbReference>
<sequence>MSELNKLRWRCRRGTLELDLMLTRYLENGFLSAKPEEQQAFLQLLDCEDTDLMHFLMGEGVPTHSALAALVGKIRILPVRQ</sequence>
<dbReference type="GO" id="GO:0006105">
    <property type="term" value="P:succinate metabolic process"/>
    <property type="evidence" value="ECO:0007669"/>
    <property type="project" value="TreeGrafter"/>
</dbReference>